<gene>
    <name evidence="2" type="ORF">V5E97_00415</name>
</gene>
<keyword evidence="1" id="KW-0812">Transmembrane</keyword>
<keyword evidence="1" id="KW-0472">Membrane</keyword>
<feature type="transmembrane region" description="Helical" evidence="1">
    <location>
        <begin position="91"/>
        <end position="112"/>
    </location>
</feature>
<reference evidence="2" key="1">
    <citation type="submission" date="2024-05" db="EMBL/GenBank/DDBJ databases">
        <title>Planctomycetes of the genus Singulisphaera possess chitinolytic capabilities.</title>
        <authorList>
            <person name="Ivanova A."/>
        </authorList>
    </citation>
    <scope>NUCLEOTIDE SEQUENCE</scope>
    <source>
        <strain evidence="2">Ch08T</strain>
    </source>
</reference>
<protein>
    <submittedName>
        <fullName evidence="2">Uncharacterized protein</fullName>
    </submittedName>
</protein>
<keyword evidence="1" id="KW-1133">Transmembrane helix</keyword>
<feature type="transmembrane region" description="Helical" evidence="1">
    <location>
        <begin position="57"/>
        <end position="79"/>
    </location>
</feature>
<evidence type="ECO:0000256" key="1">
    <source>
        <dbReference type="SAM" id="Phobius"/>
    </source>
</evidence>
<dbReference type="AlphaFoldDB" id="A0AAU7CH96"/>
<dbReference type="RefSeq" id="WP_406697277.1">
    <property type="nucleotide sequence ID" value="NZ_CP155447.1"/>
</dbReference>
<organism evidence="2">
    <name type="scientific">Singulisphaera sp. Ch08</name>
    <dbReference type="NCBI Taxonomy" id="3120278"/>
    <lineage>
        <taxon>Bacteria</taxon>
        <taxon>Pseudomonadati</taxon>
        <taxon>Planctomycetota</taxon>
        <taxon>Planctomycetia</taxon>
        <taxon>Isosphaerales</taxon>
        <taxon>Isosphaeraceae</taxon>
        <taxon>Singulisphaera</taxon>
    </lineage>
</organism>
<dbReference type="EMBL" id="CP155447">
    <property type="protein sequence ID" value="XBH04512.1"/>
    <property type="molecule type" value="Genomic_DNA"/>
</dbReference>
<proteinExistence type="predicted"/>
<evidence type="ECO:0000313" key="2">
    <source>
        <dbReference type="EMBL" id="XBH04512.1"/>
    </source>
</evidence>
<sequence length="253" mass="27790">MPHATRSVFVWLALMVVGWPQAASAGMPSVTLADVSRAVSRFTELGLTGLARQRLEVISFFVVGLLASTGVIQWVWNGLRNDFPVLPRLSYARALGIIILWGLLFVLVLTMISGARELMTPGAWEKQGLTYRLVPPPPVPPIEAEIRARHEAINRLGGRLVDYARGRGGAFPVPGHAVEEEVEELLWRLPSPPGGRYHYVGGVLLNDEYVVSPTILAYEPDTVGSDRLVLMTDGTVLWLSASEIERMLTSEEP</sequence>
<name>A0AAU7CH96_9BACT</name>
<accession>A0AAU7CH96</accession>